<dbReference type="InterPro" id="IPR036013">
    <property type="entry name" value="Band_7/SPFH_dom_sf"/>
</dbReference>
<comment type="caution">
    <text evidence="4">The sequence shown here is derived from an EMBL/GenBank/DDBJ whole genome shotgun (WGS) entry which is preliminary data.</text>
</comment>
<dbReference type="InterPro" id="IPR010201">
    <property type="entry name" value="HflK"/>
</dbReference>
<feature type="domain" description="Band 7" evidence="3">
    <location>
        <begin position="24"/>
        <end position="200"/>
    </location>
</feature>
<comment type="function">
    <text evidence="2">HflC and HflK could encode or regulate a protease.</text>
</comment>
<dbReference type="OrthoDB" id="9779595at2"/>
<dbReference type="NCBIfam" id="TIGR01933">
    <property type="entry name" value="hflK"/>
    <property type="match status" value="1"/>
</dbReference>
<keyword evidence="2" id="KW-1133">Transmembrane helix</keyword>
<name>A0A833HRC4_9FIRM</name>
<evidence type="ECO:0000313" key="4">
    <source>
        <dbReference type="EMBL" id="KAB3531796.1"/>
    </source>
</evidence>
<dbReference type="CDD" id="cd03404">
    <property type="entry name" value="SPFH_HflK"/>
    <property type="match status" value="1"/>
</dbReference>
<dbReference type="GO" id="GO:0006508">
    <property type="term" value="P:proteolysis"/>
    <property type="evidence" value="ECO:0007669"/>
    <property type="project" value="UniProtKB-KW"/>
</dbReference>
<dbReference type="GO" id="GO:0008233">
    <property type="term" value="F:peptidase activity"/>
    <property type="evidence" value="ECO:0007669"/>
    <property type="project" value="UniProtKB-KW"/>
</dbReference>
<comment type="subcellular location">
    <subcellularLocation>
        <location evidence="2">Membrane</location>
    </subcellularLocation>
</comment>
<keyword evidence="4" id="KW-0378">Hydrolase</keyword>
<dbReference type="SUPFAM" id="SSF117892">
    <property type="entry name" value="Band 7/SPFH domain"/>
    <property type="match status" value="1"/>
</dbReference>
<keyword evidence="2" id="KW-0472">Membrane</keyword>
<dbReference type="InterPro" id="IPR001107">
    <property type="entry name" value="Band_7"/>
</dbReference>
<dbReference type="Gene3D" id="3.30.479.30">
    <property type="entry name" value="Band 7 domain"/>
    <property type="match status" value="1"/>
</dbReference>
<evidence type="ECO:0000259" key="3">
    <source>
        <dbReference type="SMART" id="SM00244"/>
    </source>
</evidence>
<dbReference type="PANTHER" id="PTHR42911">
    <property type="entry name" value="MODULATOR OF FTSH PROTEASE HFLC"/>
    <property type="match status" value="1"/>
</dbReference>
<dbReference type="SMART" id="SM00244">
    <property type="entry name" value="PHB"/>
    <property type="match status" value="1"/>
</dbReference>
<dbReference type="AlphaFoldDB" id="A0A833HRC4"/>
<dbReference type="PANTHER" id="PTHR42911:SF1">
    <property type="entry name" value="MODULATOR OF FTSH PROTEASE HFLC"/>
    <property type="match status" value="1"/>
</dbReference>
<sequence>MKNKLTTTIIIVILCITAIFLITSSIYTVDQAEYAVVTTFGVPSTEISTPGLKFKLPYPIQGVSILSRETFSLAFGYEDTDDGAVVHEREAKMITGDENIILADLEVQWRIVDPVAFLYNTQDPEKILYNATSSSLRGVIGSSTVDDALTDGRTRIINEVRDNLTHLVEVYDIGIAIVNVNLQDVDLPTNEVSNAFKKVTSAREERITKINEANRYKNEKVNTAEGQKQALISRAEGQKVARIQQAIGDVAKFNGIYSEYVNNKEITKQRLIIETLENILPGAKIYVMDESGNSSTLKYLPLDSAKQGGGN</sequence>
<keyword evidence="4" id="KW-0645">Protease</keyword>
<protein>
    <recommendedName>
        <fullName evidence="2">Protein HflK</fullName>
    </recommendedName>
</protein>
<feature type="transmembrane region" description="Helical" evidence="2">
    <location>
        <begin position="7"/>
        <end position="27"/>
    </location>
</feature>
<accession>A0A833HRC4</accession>
<dbReference type="RefSeq" id="WP_151864976.1">
    <property type="nucleotide sequence ID" value="NZ_WBZB01000012.1"/>
</dbReference>
<keyword evidence="5" id="KW-1185">Reference proteome</keyword>
<proteinExistence type="inferred from homology"/>
<dbReference type="GO" id="GO:0016020">
    <property type="term" value="C:membrane"/>
    <property type="evidence" value="ECO:0007669"/>
    <property type="project" value="UniProtKB-SubCell"/>
</dbReference>
<gene>
    <name evidence="4" type="primary">hflK</name>
    <name evidence="4" type="ORF">F8153_03505</name>
</gene>
<comment type="subunit">
    <text evidence="2">HflC and HflK may interact to form a multimeric complex.</text>
</comment>
<dbReference type="Proteomes" id="UP000465601">
    <property type="component" value="Unassembled WGS sequence"/>
</dbReference>
<keyword evidence="2" id="KW-0812">Transmembrane</keyword>
<organism evidence="4 5">
    <name type="scientific">Alkaliphilus serpentinus</name>
    <dbReference type="NCBI Taxonomy" id="1482731"/>
    <lineage>
        <taxon>Bacteria</taxon>
        <taxon>Bacillati</taxon>
        <taxon>Bacillota</taxon>
        <taxon>Clostridia</taxon>
        <taxon>Peptostreptococcales</taxon>
        <taxon>Natronincolaceae</taxon>
        <taxon>Alkaliphilus</taxon>
    </lineage>
</organism>
<comment type="similarity">
    <text evidence="1 2">Belongs to the band 7/mec-2 family. HflK subfamily.</text>
</comment>
<evidence type="ECO:0000256" key="2">
    <source>
        <dbReference type="RuleBase" id="RU364113"/>
    </source>
</evidence>
<dbReference type="Pfam" id="PF01145">
    <property type="entry name" value="Band_7"/>
    <property type="match status" value="1"/>
</dbReference>
<dbReference type="EMBL" id="WBZB01000012">
    <property type="protein sequence ID" value="KAB3531796.1"/>
    <property type="molecule type" value="Genomic_DNA"/>
</dbReference>
<evidence type="ECO:0000256" key="1">
    <source>
        <dbReference type="ARBA" id="ARBA00006971"/>
    </source>
</evidence>
<reference evidence="4 5" key="1">
    <citation type="submission" date="2019-10" db="EMBL/GenBank/DDBJ databases">
        <title>Alkaliphilus serpentinus sp. nov. and Alkaliphilus pronyensis sp. nov., two novel anaerobic alkaliphilic species isolated from the serpentinized-hosted hydrothermal field of the Prony Bay (New Caledonia).</title>
        <authorList>
            <person name="Postec A."/>
        </authorList>
    </citation>
    <scope>NUCLEOTIDE SEQUENCE [LARGE SCALE GENOMIC DNA]</scope>
    <source>
        <strain evidence="4 5">LacT</strain>
    </source>
</reference>
<evidence type="ECO:0000313" key="5">
    <source>
        <dbReference type="Proteomes" id="UP000465601"/>
    </source>
</evidence>